<keyword evidence="3" id="KW-1185">Reference proteome</keyword>
<protein>
    <submittedName>
        <fullName evidence="2">Sugar transferase, PEP-CTERM/EpsH1 system associated</fullName>
    </submittedName>
</protein>
<proteinExistence type="predicted"/>
<accession>A0A377GX05</accession>
<dbReference type="GO" id="GO:0009103">
    <property type="term" value="P:lipopolysaccharide biosynthetic process"/>
    <property type="evidence" value="ECO:0007669"/>
    <property type="project" value="TreeGrafter"/>
</dbReference>
<reference evidence="2 3" key="1">
    <citation type="submission" date="2018-06" db="EMBL/GenBank/DDBJ databases">
        <authorList>
            <consortium name="Pathogen Informatics"/>
            <person name="Doyle S."/>
        </authorList>
    </citation>
    <scope>NUCLEOTIDE SEQUENCE [LARGE SCALE GENOMIC DNA]</scope>
    <source>
        <strain evidence="2 3">NCTC10723</strain>
    </source>
</reference>
<dbReference type="PANTHER" id="PTHR46401">
    <property type="entry name" value="GLYCOSYLTRANSFERASE WBBK-RELATED"/>
    <property type="match status" value="1"/>
</dbReference>
<dbReference type="GO" id="GO:0016757">
    <property type="term" value="F:glycosyltransferase activity"/>
    <property type="evidence" value="ECO:0007669"/>
    <property type="project" value="TreeGrafter"/>
</dbReference>
<dbReference type="PANTHER" id="PTHR46401:SF2">
    <property type="entry name" value="GLYCOSYLTRANSFERASE WBBK-RELATED"/>
    <property type="match status" value="1"/>
</dbReference>
<dbReference type="OrthoDB" id="9807209at2"/>
<name>A0A377GX05_9FUSO</name>
<dbReference type="Gene3D" id="3.40.50.2000">
    <property type="entry name" value="Glycogen Phosphorylase B"/>
    <property type="match status" value="2"/>
</dbReference>
<evidence type="ECO:0000313" key="2">
    <source>
        <dbReference type="EMBL" id="STO31144.1"/>
    </source>
</evidence>
<dbReference type="AlphaFoldDB" id="A0A377GX05"/>
<sequence length="377" mass="44210">MKILYISNRSNSQNKNGAYQVAQRNYEHLKEIFNRKIEIYLIKKKSIVSKIIDTFIFKRLEGISIKMEDEIISILSTNEFNYVFFESSSFGYCAEKIKKKYPKIKIITFFHDINHSLWKPLYLETKKNKKNLLNTIKLKKFMKNSIVNEKKVCEISDKIITLNSRDSILLKELYKVSSDKEIGVTFPMRKISRFDKKVEKEKLKLLFVGVGTFLPNIQGIEFFIKKVLPYINVELEIVGKGTEINKEKWESLNSKVKVRGTVDSLDEYYNDADVVIAPIFMGGGMKVKTAEALSYGKTIFGTKEAFEGYEVDYKKVGGLCNTAEEFIKSITEYMKWWENNNKPVFNEYSYQIFKEKYSYESSLKKFKEIFEKLEKEN</sequence>
<dbReference type="Pfam" id="PF13692">
    <property type="entry name" value="Glyco_trans_1_4"/>
    <property type="match status" value="1"/>
</dbReference>
<dbReference type="SUPFAM" id="SSF53756">
    <property type="entry name" value="UDP-Glycosyltransferase/glycogen phosphorylase"/>
    <property type="match status" value="1"/>
</dbReference>
<evidence type="ECO:0000313" key="3">
    <source>
        <dbReference type="Proteomes" id="UP000255328"/>
    </source>
</evidence>
<dbReference type="Proteomes" id="UP000255328">
    <property type="component" value="Unassembled WGS sequence"/>
</dbReference>
<organism evidence="2 3">
    <name type="scientific">Fusobacterium necrogenes</name>
    <dbReference type="NCBI Taxonomy" id="858"/>
    <lineage>
        <taxon>Bacteria</taxon>
        <taxon>Fusobacteriati</taxon>
        <taxon>Fusobacteriota</taxon>
        <taxon>Fusobacteriia</taxon>
        <taxon>Fusobacteriales</taxon>
        <taxon>Fusobacteriaceae</taxon>
        <taxon>Fusobacterium</taxon>
    </lineage>
</organism>
<evidence type="ECO:0000256" key="1">
    <source>
        <dbReference type="ARBA" id="ARBA00022679"/>
    </source>
</evidence>
<keyword evidence="1 2" id="KW-0808">Transferase</keyword>
<dbReference type="EMBL" id="UGGU01000003">
    <property type="protein sequence ID" value="STO31144.1"/>
    <property type="molecule type" value="Genomic_DNA"/>
</dbReference>
<gene>
    <name evidence="2" type="ORF">NCTC10723_00584</name>
</gene>
<dbReference type="RefSeq" id="WP_115269183.1">
    <property type="nucleotide sequence ID" value="NZ_UGGU01000003.1"/>
</dbReference>